<keyword evidence="4" id="KW-1185">Reference proteome</keyword>
<comment type="caution">
    <text evidence="3">The sequence shown here is derived from an EMBL/GenBank/DDBJ whole genome shotgun (WGS) entry which is preliminary data.</text>
</comment>
<reference evidence="3 4" key="1">
    <citation type="submission" date="2018-04" db="EMBL/GenBank/DDBJ databases">
        <title>Genomic Encyclopedia of Archaeal and Bacterial Type Strains, Phase II (KMG-II): from individual species to whole genera.</title>
        <authorList>
            <person name="Goeker M."/>
        </authorList>
    </citation>
    <scope>NUCLEOTIDE SEQUENCE [LARGE SCALE GENOMIC DNA]</scope>
    <source>
        <strain evidence="3 4">DSM 21823</strain>
    </source>
</reference>
<dbReference type="PANTHER" id="PTHR38340:SF1">
    <property type="entry name" value="S-LAYER PROTEIN"/>
    <property type="match status" value="1"/>
</dbReference>
<dbReference type="GO" id="GO:0005509">
    <property type="term" value="F:calcium ion binding"/>
    <property type="evidence" value="ECO:0007669"/>
    <property type="project" value="InterPro"/>
</dbReference>
<keyword evidence="2" id="KW-0964">Secreted</keyword>
<dbReference type="InterPro" id="IPR001343">
    <property type="entry name" value="Hemolysn_Ca-bd"/>
</dbReference>
<dbReference type="InterPro" id="IPR050557">
    <property type="entry name" value="RTX_toxin/Mannuronan_C5-epim"/>
</dbReference>
<dbReference type="PANTHER" id="PTHR38340">
    <property type="entry name" value="S-LAYER PROTEIN"/>
    <property type="match status" value="1"/>
</dbReference>
<protein>
    <submittedName>
        <fullName evidence="3">Hemolysin type calcium-binding protein</fullName>
    </submittedName>
</protein>
<name>A0A2T6AVS5_9RHOB</name>
<dbReference type="GO" id="GO:0008237">
    <property type="term" value="F:metallopeptidase activity"/>
    <property type="evidence" value="ECO:0007669"/>
    <property type="project" value="InterPro"/>
</dbReference>
<dbReference type="PRINTS" id="PR00313">
    <property type="entry name" value="CABNDNGRPT"/>
</dbReference>
<dbReference type="AlphaFoldDB" id="A0A2T6AVS5"/>
<accession>A0A2T6AVS5</accession>
<sequence>MCLLCVLGAKSPGEGDDGPGAEIPAPPAGSSRALLAYLEHPSARWNALTDLKTPVVVTYSFLSKKELPSLSDVNPYDSDRYIPFNAAQREEFRKAADIAMKTAGILLVESESGGAMIDIYNSISTNRYAGWANYPWVDGSLPSGGDLVLDFPQNTSYAPGTFAFEVMLHELGHALGLKHPFEGSVTLPGQHDNSSNTLMSYTQSGNSFFSSYRSLDTEALQKLYGQPLNTKGWQVEADGFGVSLKMSSRSEFLLGPIGQSTLSGMGGNDTIIGGGEDDVLRGGRGADVLTDTQGRLYGEGGNDSLTGGWADELLFGGAGSDTLQGGSGSDLLRGGTGDDHITSDSGRYDYGDDLLHGDGGNDTLISTSGNDILSGGAGDDRLEMIGGNSTLLGGSGADVLVVRRNSIYAEVSGGRGDDVLRLSGWDHVVIIDPARDKGIDRIMGFDTGTDSIRIDGEAEPVFSRYSGRKLEITIGEAHLRFTDLVWADRDQIVFV</sequence>
<dbReference type="EMBL" id="QBKP01000011">
    <property type="protein sequence ID" value="PTX47918.1"/>
    <property type="molecule type" value="Genomic_DNA"/>
</dbReference>
<dbReference type="SUPFAM" id="SSF51120">
    <property type="entry name" value="beta-Roll"/>
    <property type="match status" value="3"/>
</dbReference>
<dbReference type="SUPFAM" id="SSF55486">
    <property type="entry name" value="Metalloproteases ('zincins'), catalytic domain"/>
    <property type="match status" value="1"/>
</dbReference>
<dbReference type="RefSeq" id="WP_054302740.1">
    <property type="nucleotide sequence ID" value="NZ_QBKP01000011.1"/>
</dbReference>
<evidence type="ECO:0000256" key="1">
    <source>
        <dbReference type="ARBA" id="ARBA00004613"/>
    </source>
</evidence>
<dbReference type="Gene3D" id="2.160.20.160">
    <property type="match status" value="1"/>
</dbReference>
<dbReference type="Gene3D" id="3.40.390.10">
    <property type="entry name" value="Collagenase (Catalytic Domain)"/>
    <property type="match status" value="1"/>
</dbReference>
<proteinExistence type="predicted"/>
<evidence type="ECO:0000313" key="3">
    <source>
        <dbReference type="EMBL" id="PTX47918.1"/>
    </source>
</evidence>
<gene>
    <name evidence="3" type="ORF">C8N34_11171</name>
</gene>
<dbReference type="PROSITE" id="PS00330">
    <property type="entry name" value="HEMOLYSIN_CALCIUM"/>
    <property type="match status" value="2"/>
</dbReference>
<dbReference type="InterPro" id="IPR024079">
    <property type="entry name" value="MetalloPept_cat_dom_sf"/>
</dbReference>
<comment type="subcellular location">
    <subcellularLocation>
        <location evidence="1">Secreted</location>
    </subcellularLocation>
</comment>
<dbReference type="GO" id="GO:0005576">
    <property type="term" value="C:extracellular region"/>
    <property type="evidence" value="ECO:0007669"/>
    <property type="project" value="UniProtKB-SubCell"/>
</dbReference>
<dbReference type="Proteomes" id="UP000244224">
    <property type="component" value="Unassembled WGS sequence"/>
</dbReference>
<dbReference type="InterPro" id="IPR011049">
    <property type="entry name" value="Serralysin-like_metalloprot_C"/>
</dbReference>
<dbReference type="OrthoDB" id="733404at2"/>
<dbReference type="InterPro" id="IPR018511">
    <property type="entry name" value="Hemolysin-typ_Ca-bd_CS"/>
</dbReference>
<dbReference type="Pfam" id="PF00353">
    <property type="entry name" value="HemolysinCabind"/>
    <property type="match status" value="4"/>
</dbReference>
<evidence type="ECO:0000313" key="4">
    <source>
        <dbReference type="Proteomes" id="UP000244224"/>
    </source>
</evidence>
<organism evidence="3 4">
    <name type="scientific">Gemmobacter caeni</name>
    <dbReference type="NCBI Taxonomy" id="589035"/>
    <lineage>
        <taxon>Bacteria</taxon>
        <taxon>Pseudomonadati</taxon>
        <taxon>Pseudomonadota</taxon>
        <taxon>Alphaproteobacteria</taxon>
        <taxon>Rhodobacterales</taxon>
        <taxon>Paracoccaceae</taxon>
        <taxon>Gemmobacter</taxon>
    </lineage>
</organism>
<evidence type="ECO:0000256" key="2">
    <source>
        <dbReference type="ARBA" id="ARBA00022525"/>
    </source>
</evidence>